<accession>A0A0F9JXC1</accession>
<name>A0A0F9JXC1_9ZZZZ</name>
<dbReference type="AlphaFoldDB" id="A0A0F9JXC1"/>
<protein>
    <submittedName>
        <fullName evidence="2">Uncharacterized protein</fullName>
    </submittedName>
</protein>
<feature type="region of interest" description="Disordered" evidence="1">
    <location>
        <begin position="1"/>
        <end position="49"/>
    </location>
</feature>
<gene>
    <name evidence="2" type="ORF">LCGC14_1773100</name>
</gene>
<evidence type="ECO:0000313" key="2">
    <source>
        <dbReference type="EMBL" id="KKM03573.1"/>
    </source>
</evidence>
<comment type="caution">
    <text evidence="2">The sequence shown here is derived from an EMBL/GenBank/DDBJ whole genome shotgun (WGS) entry which is preliminary data.</text>
</comment>
<evidence type="ECO:0000256" key="1">
    <source>
        <dbReference type="SAM" id="MobiDB-lite"/>
    </source>
</evidence>
<proteinExistence type="predicted"/>
<feature type="compositionally biased region" description="Polar residues" evidence="1">
    <location>
        <begin position="32"/>
        <end position="44"/>
    </location>
</feature>
<dbReference type="EMBL" id="LAZR01016654">
    <property type="protein sequence ID" value="KKM03573.1"/>
    <property type="molecule type" value="Genomic_DNA"/>
</dbReference>
<reference evidence="2" key="1">
    <citation type="journal article" date="2015" name="Nature">
        <title>Complex archaea that bridge the gap between prokaryotes and eukaryotes.</title>
        <authorList>
            <person name="Spang A."/>
            <person name="Saw J.H."/>
            <person name="Jorgensen S.L."/>
            <person name="Zaremba-Niedzwiedzka K."/>
            <person name="Martijn J."/>
            <person name="Lind A.E."/>
            <person name="van Eijk R."/>
            <person name="Schleper C."/>
            <person name="Guy L."/>
            <person name="Ettema T.J."/>
        </authorList>
    </citation>
    <scope>NUCLEOTIDE SEQUENCE</scope>
</reference>
<organism evidence="2">
    <name type="scientific">marine sediment metagenome</name>
    <dbReference type="NCBI Taxonomy" id="412755"/>
    <lineage>
        <taxon>unclassified sequences</taxon>
        <taxon>metagenomes</taxon>
        <taxon>ecological metagenomes</taxon>
    </lineage>
</organism>
<sequence length="206" mass="23749">MEQLRSKNSYKQEELSNTTSPPSFIKRLKRSPMTNSYNSDTIQRTTKRKKDEATLKTLIDGLPPIDEFDPDTLVSIGLYGGKELIQQIIGFMNEEDEYKSANPPLKNHRCYNALQKMNEFFGAWDIISSALNEWQTDMGIFTPKARSSWFSFGSTSNRIEIVINWLERIRNAFVERSAARKCPQVEIQPLEFNPDNIINGCMKNKL</sequence>